<sequence>VKSLQNPNPINDPTNISKDQPIYQWVMLAGVWLAYFSFGVVQGGIPPLVTPVSQDLGLSRSAMGTVLGAWPFVYIIVALPAGALIDRFSLRLTIASGVTLIALSGLLRSIATDYPTMLIAVMVFGIGGPFISIGAPKLISIWFNTHQRGRAMGIYLTAPALGRILVLSTSNSILMPLFRYSWRWTLSVFSGVALATAIVWLIIAREHPSRENDGQSKDLWGSMKVFPELFNIPLVKITLLIVLGMFLFNHGTNNWMPAILTDKGISLSRAGALAAIPVAMGALGAVVVPQIVKPNHRRKILVVGFLVTACTSGALIILSSGPLLWIDLALQGLASRGIMPIIMLILIDAAGSKKTGAAGGLYFTSGEIGGVLGPVLLGISSDLLGGFNIGLLVLAAMCILLALGSTALRNSSEKTLITRS</sequence>
<accession>A0A381UIN0</accession>
<dbReference type="Pfam" id="PF07690">
    <property type="entry name" value="MFS_1"/>
    <property type="match status" value="1"/>
</dbReference>
<reference evidence="3" key="1">
    <citation type="submission" date="2018-05" db="EMBL/GenBank/DDBJ databases">
        <authorList>
            <person name="Lanie J.A."/>
            <person name="Ng W.-L."/>
            <person name="Kazmierczak K.M."/>
            <person name="Andrzejewski T.M."/>
            <person name="Davidsen T.M."/>
            <person name="Wayne K.J."/>
            <person name="Tettelin H."/>
            <person name="Glass J.I."/>
            <person name="Rusch D."/>
            <person name="Podicherti R."/>
            <person name="Tsui H.-C.T."/>
            <person name="Winkler M.E."/>
        </authorList>
    </citation>
    <scope>NUCLEOTIDE SEQUENCE</scope>
</reference>
<dbReference type="InterPro" id="IPR052524">
    <property type="entry name" value="MFS_Cyanate_Porter"/>
</dbReference>
<dbReference type="CDD" id="cd06174">
    <property type="entry name" value="MFS"/>
    <property type="match status" value="1"/>
</dbReference>
<dbReference type="InterPro" id="IPR036259">
    <property type="entry name" value="MFS_trans_sf"/>
</dbReference>
<proteinExistence type="predicted"/>
<dbReference type="GO" id="GO:0022857">
    <property type="term" value="F:transmembrane transporter activity"/>
    <property type="evidence" value="ECO:0007669"/>
    <property type="project" value="InterPro"/>
</dbReference>
<feature type="transmembrane region" description="Helical" evidence="1">
    <location>
        <begin position="117"/>
        <end position="139"/>
    </location>
</feature>
<dbReference type="AlphaFoldDB" id="A0A381UIN0"/>
<feature type="transmembrane region" description="Helical" evidence="1">
    <location>
        <begin position="268"/>
        <end position="288"/>
    </location>
</feature>
<dbReference type="InterPro" id="IPR020846">
    <property type="entry name" value="MFS_dom"/>
</dbReference>
<organism evidence="3">
    <name type="scientific">marine metagenome</name>
    <dbReference type="NCBI Taxonomy" id="408172"/>
    <lineage>
        <taxon>unclassified sequences</taxon>
        <taxon>metagenomes</taxon>
        <taxon>ecological metagenomes</taxon>
    </lineage>
</organism>
<dbReference type="Gene3D" id="1.20.1250.20">
    <property type="entry name" value="MFS general substrate transporter like domains"/>
    <property type="match status" value="2"/>
</dbReference>
<evidence type="ECO:0000259" key="2">
    <source>
        <dbReference type="PROSITE" id="PS50850"/>
    </source>
</evidence>
<feature type="transmembrane region" description="Helical" evidence="1">
    <location>
        <begin position="92"/>
        <end position="111"/>
    </location>
</feature>
<name>A0A381UIN0_9ZZZZ</name>
<dbReference type="PANTHER" id="PTHR23523:SF2">
    <property type="entry name" value="2-NITROIMIDAZOLE TRANSPORTER"/>
    <property type="match status" value="1"/>
</dbReference>
<evidence type="ECO:0000256" key="1">
    <source>
        <dbReference type="SAM" id="Phobius"/>
    </source>
</evidence>
<dbReference type="PANTHER" id="PTHR23523">
    <property type="match status" value="1"/>
</dbReference>
<protein>
    <recommendedName>
        <fullName evidence="2">Major facilitator superfamily (MFS) profile domain-containing protein</fullName>
    </recommendedName>
</protein>
<feature type="transmembrane region" description="Helical" evidence="1">
    <location>
        <begin position="184"/>
        <end position="204"/>
    </location>
</feature>
<dbReference type="SUPFAM" id="SSF103473">
    <property type="entry name" value="MFS general substrate transporter"/>
    <property type="match status" value="1"/>
</dbReference>
<feature type="transmembrane region" description="Helical" evidence="1">
    <location>
        <begin position="225"/>
        <end position="248"/>
    </location>
</feature>
<evidence type="ECO:0000313" key="3">
    <source>
        <dbReference type="EMBL" id="SVA28025.1"/>
    </source>
</evidence>
<dbReference type="PROSITE" id="PS50850">
    <property type="entry name" value="MFS"/>
    <property type="match status" value="1"/>
</dbReference>
<dbReference type="InterPro" id="IPR011701">
    <property type="entry name" value="MFS"/>
</dbReference>
<keyword evidence="1" id="KW-0812">Transmembrane</keyword>
<feature type="transmembrane region" description="Helical" evidence="1">
    <location>
        <begin position="300"/>
        <end position="318"/>
    </location>
</feature>
<feature type="transmembrane region" description="Helical" evidence="1">
    <location>
        <begin position="25"/>
        <end position="45"/>
    </location>
</feature>
<gene>
    <name evidence="3" type="ORF">METZ01_LOCUS80879</name>
</gene>
<keyword evidence="1" id="KW-1133">Transmembrane helix</keyword>
<feature type="non-terminal residue" evidence="3">
    <location>
        <position position="1"/>
    </location>
</feature>
<feature type="transmembrane region" description="Helical" evidence="1">
    <location>
        <begin position="385"/>
        <end position="404"/>
    </location>
</feature>
<feature type="domain" description="Major facilitator superfamily (MFS) profile" evidence="2">
    <location>
        <begin position="23"/>
        <end position="413"/>
    </location>
</feature>
<feature type="transmembrane region" description="Helical" evidence="1">
    <location>
        <begin position="359"/>
        <end position="379"/>
    </location>
</feature>
<feature type="transmembrane region" description="Helical" evidence="1">
    <location>
        <begin position="324"/>
        <end position="347"/>
    </location>
</feature>
<keyword evidence="1" id="KW-0472">Membrane</keyword>
<feature type="transmembrane region" description="Helical" evidence="1">
    <location>
        <begin position="65"/>
        <end position="85"/>
    </location>
</feature>
<dbReference type="EMBL" id="UINC01006521">
    <property type="protein sequence ID" value="SVA28025.1"/>
    <property type="molecule type" value="Genomic_DNA"/>
</dbReference>